<name>A0A812RSA6_9DINO</name>
<feature type="compositionally biased region" description="Basic residues" evidence="1">
    <location>
        <begin position="93"/>
        <end position="105"/>
    </location>
</feature>
<dbReference type="Proteomes" id="UP000604046">
    <property type="component" value="Unassembled WGS sequence"/>
</dbReference>
<evidence type="ECO:0000256" key="1">
    <source>
        <dbReference type="SAM" id="MobiDB-lite"/>
    </source>
</evidence>
<accession>A0A812RSA6</accession>
<protein>
    <submittedName>
        <fullName evidence="3">Uncharacterized protein</fullName>
    </submittedName>
</protein>
<feature type="region of interest" description="Disordered" evidence="1">
    <location>
        <begin position="81"/>
        <end position="105"/>
    </location>
</feature>
<dbReference type="AlphaFoldDB" id="A0A812RSA6"/>
<comment type="caution">
    <text evidence="3">The sequence shown here is derived from an EMBL/GenBank/DDBJ whole genome shotgun (WGS) entry which is preliminary data.</text>
</comment>
<keyword evidence="2" id="KW-0812">Transmembrane</keyword>
<keyword evidence="2" id="KW-0472">Membrane</keyword>
<evidence type="ECO:0000313" key="4">
    <source>
        <dbReference type="Proteomes" id="UP000604046"/>
    </source>
</evidence>
<feature type="transmembrane region" description="Helical" evidence="2">
    <location>
        <begin position="40"/>
        <end position="60"/>
    </location>
</feature>
<organism evidence="3 4">
    <name type="scientific">Symbiodinium natans</name>
    <dbReference type="NCBI Taxonomy" id="878477"/>
    <lineage>
        <taxon>Eukaryota</taxon>
        <taxon>Sar</taxon>
        <taxon>Alveolata</taxon>
        <taxon>Dinophyceae</taxon>
        <taxon>Suessiales</taxon>
        <taxon>Symbiodiniaceae</taxon>
        <taxon>Symbiodinium</taxon>
    </lineage>
</organism>
<sequence length="105" mass="12129">MFMPERFKEYHRTLRQKRSEELSMKQVAGSFGGLYAVIHLLQYFDIWTLLALMVGAYFIYRQIADNWSKVWLAFNQDAAEPVSNTNHSVSKAPKSKGKKAQGRAE</sequence>
<reference evidence="3" key="1">
    <citation type="submission" date="2021-02" db="EMBL/GenBank/DDBJ databases">
        <authorList>
            <person name="Dougan E. K."/>
            <person name="Rhodes N."/>
            <person name="Thang M."/>
            <person name="Chan C."/>
        </authorList>
    </citation>
    <scope>NUCLEOTIDE SEQUENCE</scope>
</reference>
<dbReference type="OrthoDB" id="441207at2759"/>
<evidence type="ECO:0000313" key="3">
    <source>
        <dbReference type="EMBL" id="CAE7448508.1"/>
    </source>
</evidence>
<dbReference type="EMBL" id="CAJNDS010002359">
    <property type="protein sequence ID" value="CAE7448508.1"/>
    <property type="molecule type" value="Genomic_DNA"/>
</dbReference>
<keyword evidence="2" id="KW-1133">Transmembrane helix</keyword>
<gene>
    <name evidence="3" type="ORF">SNAT2548_LOCUS24492</name>
</gene>
<proteinExistence type="predicted"/>
<keyword evidence="4" id="KW-1185">Reference proteome</keyword>
<evidence type="ECO:0000256" key="2">
    <source>
        <dbReference type="SAM" id="Phobius"/>
    </source>
</evidence>